<organism evidence="1 2">
    <name type="scientific">Stella humosa</name>
    <dbReference type="NCBI Taxonomy" id="94"/>
    <lineage>
        <taxon>Bacteria</taxon>
        <taxon>Pseudomonadati</taxon>
        <taxon>Pseudomonadota</taxon>
        <taxon>Alphaproteobacteria</taxon>
        <taxon>Rhodospirillales</taxon>
        <taxon>Stellaceae</taxon>
        <taxon>Stella</taxon>
    </lineage>
</organism>
<dbReference type="Proteomes" id="UP000278222">
    <property type="component" value="Unassembled WGS sequence"/>
</dbReference>
<dbReference type="SUPFAM" id="SSF53850">
    <property type="entry name" value="Periplasmic binding protein-like II"/>
    <property type="match status" value="1"/>
</dbReference>
<evidence type="ECO:0000313" key="1">
    <source>
        <dbReference type="EMBL" id="ROP81235.1"/>
    </source>
</evidence>
<comment type="caution">
    <text evidence="1">The sequence shown here is derived from an EMBL/GenBank/DDBJ whole genome shotgun (WGS) entry which is preliminary data.</text>
</comment>
<dbReference type="PROSITE" id="PS51318">
    <property type="entry name" value="TAT"/>
    <property type="match status" value="1"/>
</dbReference>
<reference evidence="1 2" key="1">
    <citation type="submission" date="2018-11" db="EMBL/GenBank/DDBJ databases">
        <title>Genomic Encyclopedia of Type Strains, Phase IV (KMG-IV): sequencing the most valuable type-strain genomes for metagenomic binning, comparative biology and taxonomic classification.</title>
        <authorList>
            <person name="Goeker M."/>
        </authorList>
    </citation>
    <scope>NUCLEOTIDE SEQUENCE [LARGE SCALE GENOMIC DNA]</scope>
    <source>
        <strain evidence="1 2">DSM 5900</strain>
    </source>
</reference>
<gene>
    <name evidence="1" type="ORF">EDC65_5091</name>
</gene>
<dbReference type="PANTHER" id="PTHR43649">
    <property type="entry name" value="ARABINOSE-BINDING PROTEIN-RELATED"/>
    <property type="match status" value="1"/>
</dbReference>
<sequence length="450" mass="49257">MGSEPIARRRFLGGAATLGTAMLAAPFVRGAHASGPLTVAFWEHRVPGADEALRGVVEEWADENRIALRIDFITSVGAKHLLTARAEARARVGHDVMVHPGWQVAVHHRQLEPLDDIVAEVEATHGPYDEAASFLARVDGRWRGLPAPSGSHAFPMVSRLDLLKQHAGVDLQEVFPPAGVSRQADRVATWSWEAFLVHAGRLRQAGRPFAAAIGPGGDAQNWLAPLFLSFGAVLVNARGEIGVDSDQMRNALEYLIRLAEQMPREVEGWDDRGNNDWLAEDRAAVIVNRPSPWAMARQGKASLAQQLWHHDMPGGPSGRFRAVMPHFLGIWDFARNKPAARALLRHLADRDVVRRMVAASQGYDLPLLRPLLDGPTWAEAGPPKGTVFNYPVRGDEAMITAGYPAPPAIAATIYNQGMIGRLASRVTREGWAVEKAVAWAREELETYRPG</sequence>
<dbReference type="PANTHER" id="PTHR43649:SF30">
    <property type="entry name" value="ABC TRANSPORTER SUBSTRATE-BINDING PROTEIN"/>
    <property type="match status" value="1"/>
</dbReference>
<name>A0A3N1KV80_9PROT</name>
<dbReference type="EMBL" id="RJKX01000018">
    <property type="protein sequence ID" value="ROP81235.1"/>
    <property type="molecule type" value="Genomic_DNA"/>
</dbReference>
<proteinExistence type="predicted"/>
<dbReference type="AlphaFoldDB" id="A0A3N1KV80"/>
<protein>
    <submittedName>
        <fullName evidence="1">Extracellular solute-binding protein</fullName>
    </submittedName>
</protein>
<dbReference type="InterPro" id="IPR050490">
    <property type="entry name" value="Bact_solute-bd_prot1"/>
</dbReference>
<keyword evidence="2" id="KW-1185">Reference proteome</keyword>
<accession>A0A3N1KV80</accession>
<dbReference type="InterPro" id="IPR006311">
    <property type="entry name" value="TAT_signal"/>
</dbReference>
<evidence type="ECO:0000313" key="2">
    <source>
        <dbReference type="Proteomes" id="UP000278222"/>
    </source>
</evidence>
<dbReference type="Gene3D" id="3.40.190.10">
    <property type="entry name" value="Periplasmic binding protein-like II"/>
    <property type="match status" value="1"/>
</dbReference>